<dbReference type="GO" id="GO:0009570">
    <property type="term" value="C:chloroplast stroma"/>
    <property type="evidence" value="ECO:0007669"/>
    <property type="project" value="TreeGrafter"/>
</dbReference>
<gene>
    <name evidence="2" type="ORF">B296_00014936</name>
</gene>
<name>A0A427B1X1_ENSVE</name>
<dbReference type="PANTHER" id="PTHR36352:SF1">
    <property type="entry name" value="EXPRESSED PROTEIN"/>
    <property type="match status" value="1"/>
</dbReference>
<proteinExistence type="predicted"/>
<feature type="domain" description="DUF7148" evidence="1">
    <location>
        <begin position="146"/>
        <end position="222"/>
    </location>
</feature>
<dbReference type="AlphaFoldDB" id="A0A427B1X1"/>
<dbReference type="InterPro" id="IPR055572">
    <property type="entry name" value="DUF7148"/>
</dbReference>
<evidence type="ECO:0000313" key="2">
    <source>
        <dbReference type="EMBL" id="RRT82415.1"/>
    </source>
</evidence>
<accession>A0A427B1X1</accession>
<dbReference type="PANTHER" id="PTHR36352">
    <property type="entry name" value="EXPRESSED PROTEIN"/>
    <property type="match status" value="1"/>
</dbReference>
<dbReference type="EMBL" id="AMZH03000700">
    <property type="protein sequence ID" value="RRT82415.1"/>
    <property type="molecule type" value="Genomic_DNA"/>
</dbReference>
<dbReference type="Proteomes" id="UP000287651">
    <property type="component" value="Unassembled WGS sequence"/>
</dbReference>
<evidence type="ECO:0000259" key="1">
    <source>
        <dbReference type="Pfam" id="PF23650"/>
    </source>
</evidence>
<evidence type="ECO:0000313" key="3">
    <source>
        <dbReference type="Proteomes" id="UP000287651"/>
    </source>
</evidence>
<organism evidence="2 3">
    <name type="scientific">Ensete ventricosum</name>
    <name type="common">Abyssinian banana</name>
    <name type="synonym">Musa ensete</name>
    <dbReference type="NCBI Taxonomy" id="4639"/>
    <lineage>
        <taxon>Eukaryota</taxon>
        <taxon>Viridiplantae</taxon>
        <taxon>Streptophyta</taxon>
        <taxon>Embryophyta</taxon>
        <taxon>Tracheophyta</taxon>
        <taxon>Spermatophyta</taxon>
        <taxon>Magnoliopsida</taxon>
        <taxon>Liliopsida</taxon>
        <taxon>Zingiberales</taxon>
        <taxon>Musaceae</taxon>
        <taxon>Ensete</taxon>
    </lineage>
</organism>
<comment type="caution">
    <text evidence="2">The sequence shown here is derived from an EMBL/GenBank/DDBJ whole genome shotgun (WGS) entry which is preliminary data.</text>
</comment>
<dbReference type="Pfam" id="PF23650">
    <property type="entry name" value="DUF7148"/>
    <property type="match status" value="1"/>
</dbReference>
<reference evidence="2 3" key="1">
    <citation type="journal article" date="2014" name="Agronomy (Basel)">
        <title>A Draft Genome Sequence for Ensete ventricosum, the Drought-Tolerant Tree Against Hunger.</title>
        <authorList>
            <person name="Harrison J."/>
            <person name="Moore K.A."/>
            <person name="Paszkiewicz K."/>
            <person name="Jones T."/>
            <person name="Grant M."/>
            <person name="Ambacheew D."/>
            <person name="Muzemil S."/>
            <person name="Studholme D.J."/>
        </authorList>
    </citation>
    <scope>NUCLEOTIDE SEQUENCE [LARGE SCALE GENOMIC DNA]</scope>
</reference>
<sequence>MINLKLSLGPHDSPLLPYPVAAPIVWLNCWSEKLRTAAPPTLYNLLLAEGMATTAAAKLLHFSCQLNPSRPFCSSTPRVTLAAALPLSGFSSTKLQRRALEAAISPLRASSKNDGIVRADDDGVSLGTMKLPPGTDIARFETLLFQVDKVAGGARLGFIKVEDGKTEVCAYIDCLVVPATDGSGPVFRAIRNGPLKDQVPPGEPRIMRSLLQALQTSVGIARI</sequence>
<protein>
    <recommendedName>
        <fullName evidence="1">DUF7148 domain-containing protein</fullName>
    </recommendedName>
</protein>
<dbReference type="GO" id="GO:0009535">
    <property type="term" value="C:chloroplast thylakoid membrane"/>
    <property type="evidence" value="ECO:0007669"/>
    <property type="project" value="TreeGrafter"/>
</dbReference>